<accession>A0A0U5JCI1</accession>
<gene>
    <name evidence="2" type="ORF">PNK_1589</name>
</gene>
<organism evidence="2 3">
    <name type="scientific">Candidatus Protochlamydia naegleriophila</name>
    <dbReference type="NCBI Taxonomy" id="389348"/>
    <lineage>
        <taxon>Bacteria</taxon>
        <taxon>Pseudomonadati</taxon>
        <taxon>Chlamydiota</taxon>
        <taxon>Chlamydiia</taxon>
        <taxon>Parachlamydiales</taxon>
        <taxon>Parachlamydiaceae</taxon>
        <taxon>Candidatus Protochlamydia</taxon>
    </lineage>
</organism>
<dbReference type="Proteomes" id="UP000069902">
    <property type="component" value="Chromosome cPNK"/>
</dbReference>
<keyword evidence="1" id="KW-0472">Membrane</keyword>
<evidence type="ECO:0000256" key="1">
    <source>
        <dbReference type="SAM" id="Phobius"/>
    </source>
</evidence>
<evidence type="ECO:0000313" key="2">
    <source>
        <dbReference type="EMBL" id="CUI17198.1"/>
    </source>
</evidence>
<dbReference type="EMBL" id="LN879502">
    <property type="protein sequence ID" value="CUI17198.1"/>
    <property type="molecule type" value="Genomic_DNA"/>
</dbReference>
<dbReference type="RefSeq" id="WP_059061340.1">
    <property type="nucleotide sequence ID" value="NZ_LN879502.1"/>
</dbReference>
<protein>
    <submittedName>
        <fullName evidence="2">Conserved hypothetical membrane protein</fullName>
    </submittedName>
</protein>
<sequence length="421" mass="48101">MIHSIQTNSACLWTIQPGKPLPGSSKRKNEQGKGNYGACYLYASKLIANFFNDSPQSIQIQENDRKRLSGFRRTIHDFATTTWPHRALVCDYVSELLRERKTSPMADEDLKKWILANQKAILLKIAAMGDAKEKVKTAREFFKRYKESGQADIHTFYCDLFAEEKMTIFSSFLSAYIDMENAKECKRQEHEEFSQWIALSSLQEDFTRLSKQRQLSIIHQIFIDQIKELYQLTPTSWTPLDSIDQLIVLLKNVGPVVTEGFLGSSYGPHSPTLSTSTSDYEMYEWQDPIKLVEQPKTAHTVVLVGAEKSPVPSVFLVDPIDPSLLEGKRKIYKLSYNDFCKLVLDSKGASRVVNQEWQNVQDRALKYLYYRSNPAVSAAFTYKKPFYPTAKQQLIARIIVISLIILTGGFVLKTFGLDQSK</sequence>
<dbReference type="AlphaFoldDB" id="A0A0U5JCI1"/>
<evidence type="ECO:0000313" key="3">
    <source>
        <dbReference type="Proteomes" id="UP000069902"/>
    </source>
</evidence>
<dbReference type="KEGG" id="pnl:PNK_1589"/>
<reference evidence="3" key="1">
    <citation type="submission" date="2015-09" db="EMBL/GenBank/DDBJ databases">
        <authorList>
            <person name="Bertelli C."/>
        </authorList>
    </citation>
    <scope>NUCLEOTIDE SEQUENCE [LARGE SCALE GENOMIC DNA]</scope>
    <source>
        <strain evidence="3">KNic</strain>
    </source>
</reference>
<proteinExistence type="predicted"/>
<feature type="transmembrane region" description="Helical" evidence="1">
    <location>
        <begin position="394"/>
        <end position="412"/>
    </location>
</feature>
<dbReference type="InParanoid" id="A0A0U5JCI1"/>
<keyword evidence="1" id="KW-0812">Transmembrane</keyword>
<name>A0A0U5JCI1_9BACT</name>
<keyword evidence="1" id="KW-1133">Transmembrane helix</keyword>
<dbReference type="PATRIC" id="fig|389348.3.peg.1777"/>
<keyword evidence="3" id="KW-1185">Reference proteome</keyword>